<name>A0A183UZ27_TOXCA</name>
<evidence type="ECO:0000256" key="1">
    <source>
        <dbReference type="SAM" id="MobiDB-lite"/>
    </source>
</evidence>
<dbReference type="WBParaSite" id="TCNE_0001374701-mRNA-1">
    <property type="protein sequence ID" value="TCNE_0001374701-mRNA-1"/>
    <property type="gene ID" value="TCNE_0001374701"/>
</dbReference>
<dbReference type="AlphaFoldDB" id="A0A183UZ27"/>
<evidence type="ECO:0000313" key="2">
    <source>
        <dbReference type="EMBL" id="VDM45071.1"/>
    </source>
</evidence>
<accession>A0A183UZ27</accession>
<keyword evidence="3" id="KW-1185">Reference proteome</keyword>
<gene>
    <name evidence="2" type="ORF">TCNE_LOCUS13750</name>
</gene>
<sequence>METPKLRIPAASFNKIAEDERNESNGSPDRAADVKKWISSPKIEENGWVMLDVWMNMGYEGGEGWGRGGRR</sequence>
<evidence type="ECO:0000313" key="3">
    <source>
        <dbReference type="Proteomes" id="UP000050794"/>
    </source>
</evidence>
<protein>
    <submittedName>
        <fullName evidence="2 4">Uncharacterized protein</fullName>
    </submittedName>
</protein>
<evidence type="ECO:0000313" key="4">
    <source>
        <dbReference type="WBParaSite" id="TCNE_0001374701-mRNA-1"/>
    </source>
</evidence>
<dbReference type="EMBL" id="UYWY01021879">
    <property type="protein sequence ID" value="VDM45071.1"/>
    <property type="molecule type" value="Genomic_DNA"/>
</dbReference>
<dbReference type="Proteomes" id="UP000050794">
    <property type="component" value="Unassembled WGS sequence"/>
</dbReference>
<proteinExistence type="predicted"/>
<reference evidence="2 3" key="2">
    <citation type="submission" date="2018-11" db="EMBL/GenBank/DDBJ databases">
        <authorList>
            <consortium name="Pathogen Informatics"/>
        </authorList>
    </citation>
    <scope>NUCLEOTIDE SEQUENCE [LARGE SCALE GENOMIC DNA]</scope>
</reference>
<reference evidence="4" key="1">
    <citation type="submission" date="2016-06" db="UniProtKB">
        <authorList>
            <consortium name="WormBaseParasite"/>
        </authorList>
    </citation>
    <scope>IDENTIFICATION</scope>
</reference>
<organism evidence="3 4">
    <name type="scientific">Toxocara canis</name>
    <name type="common">Canine roundworm</name>
    <dbReference type="NCBI Taxonomy" id="6265"/>
    <lineage>
        <taxon>Eukaryota</taxon>
        <taxon>Metazoa</taxon>
        <taxon>Ecdysozoa</taxon>
        <taxon>Nematoda</taxon>
        <taxon>Chromadorea</taxon>
        <taxon>Rhabditida</taxon>
        <taxon>Spirurina</taxon>
        <taxon>Ascaridomorpha</taxon>
        <taxon>Ascaridoidea</taxon>
        <taxon>Toxocaridae</taxon>
        <taxon>Toxocara</taxon>
    </lineage>
</organism>
<feature type="region of interest" description="Disordered" evidence="1">
    <location>
        <begin position="1"/>
        <end position="33"/>
    </location>
</feature>